<accession>A0A5C4THY2</accession>
<feature type="transmembrane region" description="Helical" evidence="1">
    <location>
        <begin position="159"/>
        <end position="175"/>
    </location>
</feature>
<dbReference type="EMBL" id="QFCR01000017">
    <property type="protein sequence ID" value="TNK90109.1"/>
    <property type="molecule type" value="Genomic_DNA"/>
</dbReference>
<dbReference type="InterPro" id="IPR018580">
    <property type="entry name" value="Uncharacterised_YfhO"/>
</dbReference>
<dbReference type="RefSeq" id="WP_139571174.1">
    <property type="nucleotide sequence ID" value="NZ_QFCR01000017.1"/>
</dbReference>
<gene>
    <name evidence="2" type="ORF">DID87_05350</name>
</gene>
<dbReference type="AlphaFoldDB" id="A0A5C4THY2"/>
<dbReference type="PANTHER" id="PTHR38454:SF1">
    <property type="entry name" value="INTEGRAL MEMBRANE PROTEIN"/>
    <property type="match status" value="1"/>
</dbReference>
<name>A0A5C4THY2_FRUSA</name>
<evidence type="ECO:0000313" key="2">
    <source>
        <dbReference type="EMBL" id="TNK90109.1"/>
    </source>
</evidence>
<feature type="transmembrane region" description="Helical" evidence="1">
    <location>
        <begin position="322"/>
        <end position="345"/>
    </location>
</feature>
<keyword evidence="1" id="KW-1133">Transmembrane helix</keyword>
<reference evidence="2 3" key="1">
    <citation type="submission" date="2018-05" db="EMBL/GenBank/DDBJ databases">
        <title>Lactobacillus sanfranciscensis Ah4 draft denome sequence.</title>
        <authorList>
            <person name="Zhang G."/>
        </authorList>
    </citation>
    <scope>NUCLEOTIDE SEQUENCE [LARGE SCALE GENOMIC DNA]</scope>
    <source>
        <strain evidence="2 3">Ah4</strain>
    </source>
</reference>
<feature type="transmembrane region" description="Helical" evidence="1">
    <location>
        <begin position="7"/>
        <end position="30"/>
    </location>
</feature>
<feature type="transmembrane region" description="Helical" evidence="1">
    <location>
        <begin position="408"/>
        <end position="427"/>
    </location>
</feature>
<feature type="transmembrane region" description="Helical" evidence="1">
    <location>
        <begin position="81"/>
        <end position="101"/>
    </location>
</feature>
<organism evidence="2 3">
    <name type="scientific">Fructilactobacillus sanfranciscensis</name>
    <name type="common">Lactobacillus sanfranciscensis</name>
    <dbReference type="NCBI Taxonomy" id="1625"/>
    <lineage>
        <taxon>Bacteria</taxon>
        <taxon>Bacillati</taxon>
        <taxon>Bacillota</taxon>
        <taxon>Bacilli</taxon>
        <taxon>Lactobacillales</taxon>
        <taxon>Lactobacillaceae</taxon>
        <taxon>Fructilactobacillus</taxon>
    </lineage>
</organism>
<sequence>MNAIKKIPAWLGYTILFAVITSTFAFMFSLTDTSLIWSFDGIAQHYPILVGFHNMLLHFIQHPSQGLTHWSWNIGMGADQLTSFSYYVVGDLFNYLIIFFPKNQIEFGYSFLVLLRLYCAGLSFLLFAKQFNFKKYSLVISTLTYTFGSYALYAGFHHAFFILPLIFFPLLALGIEKIIHNKSMWWLVLATLITFLSNFYFAYILGLGCIIYVIIRYFSVRKEPWFNFKSSLLKLIGTIISGIALASILFIPTILYAFKSTRIKNVFANGYLTYPTSYYLNLPGKMIGLGGTFNFWLLIGISGFSFLAIIYTLSHFNKYKTINVALIISMIGILIPAFSAVFNVLASPSNRWTSLILLPIGLATAIFADHLTTLSKRDLTIFALASIGLVILVWICNGFIFKVHRHDFSEYFLLFILIGILFAAQLFKWRPATLISSVLVLVTINLISLGIGFYSPDSSGYSKGMLNKNVAKSYTQNYYDGAEKFVKPKLKTYRTTIGPKYHYFPDERDNFINTDYFNAASNLPMILGTHDIASYLTVENGFVGKLERTLQNNQFTPNNPVAQNDYRSSLENLFGVKYMFVRSDKAQKSLPYGFKLVRDQNHQPKLFQNGSNVPSKENKVGTVLAKNKNDLPLMYTQTKIIPQNDFKKLSVNDKEQALINATNVTKPISGIKSVNYHSKTKNLKYTVDFDNTNLITNQKDLDKSDFAKKANQMTSPNNRYASADKIESILEQNQNIEEKLQKQNQNGLHYLTRDALGHSIPTELKIKHPNSTKHAELYLELDGIQGNYNSNYQIEQIKNNRNALNNRFETKFAQLNLFRKNISNYNNGSFVLTASTKGMSNAVTQLGTDELSNYIPKKHALINLGYSSKARKQINLKYSDITSMHFKKARLIVVPFNKEYQAQIKHDQKNSLTKLKTHNNQVSGISHNSHKSVLTSSIPYSSGWKLTIDGNPATTQVINQAFVGGVIPAGNHKIKLTYQTPGLLIGKIISLLSFFVILIISTIIWYFKKIKVND</sequence>
<proteinExistence type="predicted"/>
<evidence type="ECO:0000256" key="1">
    <source>
        <dbReference type="SAM" id="Phobius"/>
    </source>
</evidence>
<feature type="transmembrane region" description="Helical" evidence="1">
    <location>
        <begin position="433"/>
        <end position="455"/>
    </location>
</feature>
<feature type="transmembrane region" description="Helical" evidence="1">
    <location>
        <begin position="107"/>
        <end position="128"/>
    </location>
</feature>
<keyword evidence="1" id="KW-0472">Membrane</keyword>
<feature type="transmembrane region" description="Helical" evidence="1">
    <location>
        <begin position="983"/>
        <end position="1007"/>
    </location>
</feature>
<dbReference type="PANTHER" id="PTHR38454">
    <property type="entry name" value="INTEGRAL MEMBRANE PROTEIN-RELATED"/>
    <property type="match status" value="1"/>
</dbReference>
<dbReference type="Proteomes" id="UP000313312">
    <property type="component" value="Unassembled WGS sequence"/>
</dbReference>
<feature type="transmembrane region" description="Helical" evidence="1">
    <location>
        <begin position="187"/>
        <end position="215"/>
    </location>
</feature>
<keyword evidence="1" id="KW-0812">Transmembrane</keyword>
<feature type="transmembrane region" description="Helical" evidence="1">
    <location>
        <begin position="235"/>
        <end position="258"/>
    </location>
</feature>
<comment type="caution">
    <text evidence="2">The sequence shown here is derived from an EMBL/GenBank/DDBJ whole genome shotgun (WGS) entry which is preliminary data.</text>
</comment>
<feature type="transmembrane region" description="Helical" evidence="1">
    <location>
        <begin position="295"/>
        <end position="316"/>
    </location>
</feature>
<feature type="transmembrane region" description="Helical" evidence="1">
    <location>
        <begin position="352"/>
        <end position="368"/>
    </location>
</feature>
<evidence type="ECO:0000313" key="3">
    <source>
        <dbReference type="Proteomes" id="UP000313312"/>
    </source>
</evidence>
<feature type="transmembrane region" description="Helical" evidence="1">
    <location>
        <begin position="380"/>
        <end position="401"/>
    </location>
</feature>
<dbReference type="Pfam" id="PF09586">
    <property type="entry name" value="YfhO"/>
    <property type="match status" value="1"/>
</dbReference>
<protein>
    <submittedName>
        <fullName evidence="2">Uncharacterized protein</fullName>
    </submittedName>
</protein>